<organism evidence="2 3">
    <name type="scientific">Aplysia californica</name>
    <name type="common">California sea hare</name>
    <dbReference type="NCBI Taxonomy" id="6500"/>
    <lineage>
        <taxon>Eukaryota</taxon>
        <taxon>Metazoa</taxon>
        <taxon>Spiralia</taxon>
        <taxon>Lophotrochozoa</taxon>
        <taxon>Mollusca</taxon>
        <taxon>Gastropoda</taxon>
        <taxon>Heterobranchia</taxon>
        <taxon>Euthyneura</taxon>
        <taxon>Tectipleura</taxon>
        <taxon>Aplysiida</taxon>
        <taxon>Aplysioidea</taxon>
        <taxon>Aplysiidae</taxon>
        <taxon>Aplysia</taxon>
    </lineage>
</organism>
<name>A0ABM1ABH8_APLCA</name>
<protein>
    <submittedName>
        <fullName evidence="3">Uncharacterized protein LOC106013408</fullName>
    </submittedName>
</protein>
<feature type="compositionally biased region" description="Polar residues" evidence="1">
    <location>
        <begin position="1"/>
        <end position="16"/>
    </location>
</feature>
<dbReference type="SUPFAM" id="SSF50494">
    <property type="entry name" value="Trypsin-like serine proteases"/>
    <property type="match status" value="1"/>
</dbReference>
<accession>A0ABM1ABH8</accession>
<dbReference type="RefSeq" id="XP_012944517.1">
    <property type="nucleotide sequence ID" value="XM_013089063.2"/>
</dbReference>
<evidence type="ECO:0000313" key="2">
    <source>
        <dbReference type="Proteomes" id="UP000694888"/>
    </source>
</evidence>
<reference evidence="3" key="1">
    <citation type="submission" date="2025-08" db="UniProtKB">
        <authorList>
            <consortium name="RefSeq"/>
        </authorList>
    </citation>
    <scope>IDENTIFICATION</scope>
</reference>
<proteinExistence type="predicted"/>
<keyword evidence="2" id="KW-1185">Reference proteome</keyword>
<feature type="region of interest" description="Disordered" evidence="1">
    <location>
        <begin position="1"/>
        <end position="45"/>
    </location>
</feature>
<dbReference type="GeneID" id="106013408"/>
<gene>
    <name evidence="3" type="primary">LOC106013408</name>
</gene>
<sequence>MSSTEKTNLESLSSCLATMGPKENEDGDGGDEETSEAATFSSETMVQAQKAKRDQGLYEAEVSFGGEADLHRQIIGCTKNPGHKDFLPFSSLTIDHFPDGYKDEKLLEAVQAWGELVVRIAVDYTSPDRPEFYPDSTDPYPFHQHGGSSMTRYGTGWAAACTKDDGLDVMVFDGDVPCPCEDCEKSGRPATSWGCIVIMTAMHVVFDTSEVERTSVKFFYHDDEDQENTVTLKGKSIKHSDLEMDSDHSEFLAVTHDFEFFEKIRLRSAEANHLIKVAGENYETEETGGLAIVVSHPHGCCKQVTFGRMLERDSLERSERFAYVYSTATCPGSSGGWVWPVGMGVQGRWWYHMAAHSQGLMDRTNMSTGHWIF</sequence>
<dbReference type="Proteomes" id="UP000694888">
    <property type="component" value="Unplaced"/>
</dbReference>
<evidence type="ECO:0000313" key="3">
    <source>
        <dbReference type="RefSeq" id="XP_012944517.1"/>
    </source>
</evidence>
<evidence type="ECO:0000256" key="1">
    <source>
        <dbReference type="SAM" id="MobiDB-lite"/>
    </source>
</evidence>
<feature type="compositionally biased region" description="Acidic residues" evidence="1">
    <location>
        <begin position="25"/>
        <end position="35"/>
    </location>
</feature>
<dbReference type="InterPro" id="IPR009003">
    <property type="entry name" value="Peptidase_S1_PA"/>
</dbReference>